<name>A0ABS1R1Z0_9SPHI</name>
<feature type="transmembrane region" description="Helical" evidence="5">
    <location>
        <begin position="93"/>
        <end position="111"/>
    </location>
</feature>
<feature type="transmembrane region" description="Helical" evidence="5">
    <location>
        <begin position="181"/>
        <end position="200"/>
    </location>
</feature>
<dbReference type="InterPro" id="IPR011701">
    <property type="entry name" value="MFS"/>
</dbReference>
<evidence type="ECO:0000256" key="2">
    <source>
        <dbReference type="ARBA" id="ARBA00022692"/>
    </source>
</evidence>
<dbReference type="InterPro" id="IPR050382">
    <property type="entry name" value="MFS_Na/Anion_cotransporter"/>
</dbReference>
<dbReference type="RefSeq" id="WP_202102492.1">
    <property type="nucleotide sequence ID" value="NZ_JAERTY010000004.1"/>
</dbReference>
<evidence type="ECO:0000256" key="5">
    <source>
        <dbReference type="SAM" id="Phobius"/>
    </source>
</evidence>
<dbReference type="EMBL" id="JAERTY010000004">
    <property type="protein sequence ID" value="MBL1408724.1"/>
    <property type="molecule type" value="Genomic_DNA"/>
</dbReference>
<keyword evidence="4 5" id="KW-0472">Membrane</keyword>
<evidence type="ECO:0000313" key="8">
    <source>
        <dbReference type="Proteomes" id="UP000625283"/>
    </source>
</evidence>
<evidence type="ECO:0000259" key="6">
    <source>
        <dbReference type="PROSITE" id="PS50850"/>
    </source>
</evidence>
<feature type="domain" description="Major facilitator superfamily (MFS) profile" evidence="6">
    <location>
        <begin position="27"/>
        <end position="421"/>
    </location>
</feature>
<keyword evidence="3 5" id="KW-1133">Transmembrane helix</keyword>
<organism evidence="7 8">
    <name type="scientific">Sphingobacterium faecale</name>
    <dbReference type="NCBI Taxonomy" id="2803775"/>
    <lineage>
        <taxon>Bacteria</taxon>
        <taxon>Pseudomonadati</taxon>
        <taxon>Bacteroidota</taxon>
        <taxon>Sphingobacteriia</taxon>
        <taxon>Sphingobacteriales</taxon>
        <taxon>Sphingobacteriaceae</taxon>
        <taxon>Sphingobacterium</taxon>
    </lineage>
</organism>
<accession>A0ABS1R1Z0</accession>
<dbReference type="PANTHER" id="PTHR11662">
    <property type="entry name" value="SOLUTE CARRIER FAMILY 17"/>
    <property type="match status" value="1"/>
</dbReference>
<keyword evidence="8" id="KW-1185">Reference proteome</keyword>
<feature type="transmembrane region" description="Helical" evidence="5">
    <location>
        <begin position="398"/>
        <end position="417"/>
    </location>
</feature>
<feature type="transmembrane region" description="Helical" evidence="5">
    <location>
        <begin position="61"/>
        <end position="81"/>
    </location>
</feature>
<reference evidence="7 8" key="1">
    <citation type="submission" date="2021-01" db="EMBL/GenBank/DDBJ databases">
        <title>C459-1 draft genome sequence.</title>
        <authorList>
            <person name="Zhang X.-F."/>
        </authorList>
    </citation>
    <scope>NUCLEOTIDE SEQUENCE [LARGE SCALE GENOMIC DNA]</scope>
    <source>
        <strain evidence="8">C459-1</strain>
    </source>
</reference>
<comment type="caution">
    <text evidence="7">The sequence shown here is derived from an EMBL/GenBank/DDBJ whole genome shotgun (WGS) entry which is preliminary data.</text>
</comment>
<dbReference type="Proteomes" id="UP000625283">
    <property type="component" value="Unassembled WGS sequence"/>
</dbReference>
<sequence length="425" mass="46851">MSKENLLFGAESILKNLGKPENRRWGIVTILFIAIVFNYVDRQLVSVLKPILKVEFSLDDSGYAFIVNIFTVCYATMYPITGWLVDKFGSKKVLFWGVLTWSIACIGGGISKTVSQFGFFRGMLGVAEPTVFPAQLKAVTVWFPGKLRATANGLCQAGGSIGAIVAPFLVAWLALSYSWHTAFIVMGVVGILIAILWRIVYKDPPAYIQQEALQSTVSDDINGFSWKELWKRKSLWGVIMVRFVSDPVWYFCLFWLPGYLQEESGLSLAQIGMFGWIPFLIADVGAVGTSMLSDKIVRKGSSPLLARKRMLLMITFFSSLCVFTPYLDSAAATIVVFSVVALVCVSWLFTMGVIIAESFPVKNVASVQGIAGGFGALGAVIFNYFVGQLMGSYGSEKIFLVMAFLHPLALLMVWVFIKPERPNTG</sequence>
<evidence type="ECO:0000256" key="1">
    <source>
        <dbReference type="ARBA" id="ARBA00004141"/>
    </source>
</evidence>
<feature type="transmembrane region" description="Helical" evidence="5">
    <location>
        <begin position="333"/>
        <end position="355"/>
    </location>
</feature>
<feature type="transmembrane region" description="Helical" evidence="5">
    <location>
        <begin position="24"/>
        <end position="40"/>
    </location>
</feature>
<protein>
    <submittedName>
        <fullName evidence="7">MFS transporter</fullName>
    </submittedName>
</protein>
<comment type="subcellular location">
    <subcellularLocation>
        <location evidence="1">Membrane</location>
        <topology evidence="1">Multi-pass membrane protein</topology>
    </subcellularLocation>
</comment>
<dbReference type="CDD" id="cd17319">
    <property type="entry name" value="MFS_ExuT_GudP_like"/>
    <property type="match status" value="1"/>
</dbReference>
<dbReference type="Pfam" id="PF07690">
    <property type="entry name" value="MFS_1"/>
    <property type="match status" value="2"/>
</dbReference>
<evidence type="ECO:0000313" key="7">
    <source>
        <dbReference type="EMBL" id="MBL1408724.1"/>
    </source>
</evidence>
<feature type="transmembrane region" description="Helical" evidence="5">
    <location>
        <begin position="268"/>
        <end position="289"/>
    </location>
</feature>
<dbReference type="SUPFAM" id="SSF103473">
    <property type="entry name" value="MFS general substrate transporter"/>
    <property type="match status" value="1"/>
</dbReference>
<dbReference type="InterPro" id="IPR036259">
    <property type="entry name" value="MFS_trans_sf"/>
</dbReference>
<gene>
    <name evidence="7" type="ORF">JKG61_08190</name>
</gene>
<dbReference type="Gene3D" id="1.20.1250.20">
    <property type="entry name" value="MFS general substrate transporter like domains"/>
    <property type="match status" value="2"/>
</dbReference>
<dbReference type="PANTHER" id="PTHR11662:SF285">
    <property type="entry name" value="HEXURONATE TRANSPORTER"/>
    <property type="match status" value="1"/>
</dbReference>
<proteinExistence type="predicted"/>
<feature type="transmembrane region" description="Helical" evidence="5">
    <location>
        <begin position="310"/>
        <end position="327"/>
    </location>
</feature>
<dbReference type="InterPro" id="IPR020846">
    <property type="entry name" value="MFS_dom"/>
</dbReference>
<feature type="transmembrane region" description="Helical" evidence="5">
    <location>
        <begin position="367"/>
        <end position="386"/>
    </location>
</feature>
<evidence type="ECO:0000256" key="3">
    <source>
        <dbReference type="ARBA" id="ARBA00022989"/>
    </source>
</evidence>
<dbReference type="PROSITE" id="PS50850">
    <property type="entry name" value="MFS"/>
    <property type="match status" value="1"/>
</dbReference>
<feature type="transmembrane region" description="Helical" evidence="5">
    <location>
        <begin position="154"/>
        <end position="175"/>
    </location>
</feature>
<evidence type="ECO:0000256" key="4">
    <source>
        <dbReference type="ARBA" id="ARBA00023136"/>
    </source>
</evidence>
<feature type="transmembrane region" description="Helical" evidence="5">
    <location>
        <begin position="235"/>
        <end position="256"/>
    </location>
</feature>
<keyword evidence="2 5" id="KW-0812">Transmembrane</keyword>